<evidence type="ECO:0000256" key="10">
    <source>
        <dbReference type="SAM" id="MobiDB-lite"/>
    </source>
</evidence>
<feature type="domain" description="DUF2921" evidence="14">
    <location>
        <begin position="74"/>
        <end position="219"/>
    </location>
</feature>
<dbReference type="OMA" id="AWGYSEP"/>
<keyword evidence="8 11" id="KW-1133">Transmembrane helix</keyword>
<feature type="transmembrane region" description="Helical" evidence="11">
    <location>
        <begin position="694"/>
        <end position="714"/>
    </location>
</feature>
<evidence type="ECO:0000256" key="12">
    <source>
        <dbReference type="SAM" id="SignalP"/>
    </source>
</evidence>
<keyword evidence="12" id="KW-0732">Signal</keyword>
<gene>
    <name evidence="15" type="ORF">SELMODRAFT_409003</name>
</gene>
<feature type="transmembrane region" description="Helical" evidence="11">
    <location>
        <begin position="666"/>
        <end position="687"/>
    </location>
</feature>
<comment type="catalytic activity">
    <reaction evidence="1">
        <text>S-ubiquitinyl-[E2 ubiquitin-conjugating enzyme]-L-cysteine + [acceptor protein]-L-lysine = [E2 ubiquitin-conjugating enzyme]-L-cysteine + N(6)-ubiquitinyl-[acceptor protein]-L-lysine.</text>
        <dbReference type="EC" id="2.3.2.27"/>
    </reaction>
</comment>
<feature type="transmembrane region" description="Helical" evidence="11">
    <location>
        <begin position="748"/>
        <end position="768"/>
    </location>
</feature>
<dbReference type="PANTHER" id="PTHR33389:SF4">
    <property type="entry name" value="PII, URIDYLYLTRANSFERASE (DUF2921)"/>
    <property type="match status" value="1"/>
</dbReference>
<evidence type="ECO:0000256" key="8">
    <source>
        <dbReference type="ARBA" id="ARBA00022989"/>
    </source>
</evidence>
<keyword evidence="5" id="KW-0808">Transferase</keyword>
<evidence type="ECO:0000256" key="9">
    <source>
        <dbReference type="ARBA" id="ARBA00023136"/>
    </source>
</evidence>
<feature type="chain" id="PRO_5003121610" description="RING-type E3 ubiquitin transferase" evidence="12">
    <location>
        <begin position="28"/>
        <end position="1878"/>
    </location>
</feature>
<dbReference type="FunCoup" id="D8R950">
    <property type="interactions" value="1310"/>
</dbReference>
<comment type="pathway">
    <text evidence="3">Protein modification; protein ubiquitination.</text>
</comment>
<feature type="transmembrane region" description="Helical" evidence="11">
    <location>
        <begin position="1665"/>
        <end position="1683"/>
    </location>
</feature>
<dbReference type="InterPro" id="IPR021319">
    <property type="entry name" value="DUF2921"/>
</dbReference>
<dbReference type="eggNOG" id="ENOG502QUZB">
    <property type="taxonomic scope" value="Eukaryota"/>
</dbReference>
<dbReference type="HOGENOM" id="CLU_232655_0_0_1"/>
<feature type="transmembrane region" description="Helical" evidence="11">
    <location>
        <begin position="1600"/>
        <end position="1621"/>
    </location>
</feature>
<name>D8R950_SELML</name>
<dbReference type="Pfam" id="PF25333">
    <property type="entry name" value="DUF2921_N"/>
    <property type="match status" value="5"/>
</dbReference>
<keyword evidence="9 11" id="KW-0472">Membrane</keyword>
<evidence type="ECO:0000256" key="2">
    <source>
        <dbReference type="ARBA" id="ARBA00004127"/>
    </source>
</evidence>
<dbReference type="Pfam" id="PF11145">
    <property type="entry name" value="DUF2921"/>
    <property type="match status" value="2"/>
</dbReference>
<feature type="domain" description="SWEET-like" evidence="13">
    <location>
        <begin position="654"/>
        <end position="950"/>
    </location>
</feature>
<dbReference type="EC" id="2.3.2.27" evidence="4"/>
<evidence type="ECO:0000313" key="16">
    <source>
        <dbReference type="Proteomes" id="UP000001514"/>
    </source>
</evidence>
<evidence type="ECO:0000313" key="15">
    <source>
        <dbReference type="EMBL" id="EFJ31089.1"/>
    </source>
</evidence>
<evidence type="ECO:0000256" key="7">
    <source>
        <dbReference type="ARBA" id="ARBA00022786"/>
    </source>
</evidence>
<evidence type="ECO:0000256" key="6">
    <source>
        <dbReference type="ARBA" id="ARBA00022692"/>
    </source>
</evidence>
<feature type="domain" description="DUF2921" evidence="14">
    <location>
        <begin position="1494"/>
        <end position="1574"/>
    </location>
</feature>
<feature type="transmembrane region" description="Helical" evidence="11">
    <location>
        <begin position="1627"/>
        <end position="1644"/>
    </location>
</feature>
<organism evidence="16">
    <name type="scientific">Selaginella moellendorffii</name>
    <name type="common">Spikemoss</name>
    <dbReference type="NCBI Taxonomy" id="88036"/>
    <lineage>
        <taxon>Eukaryota</taxon>
        <taxon>Viridiplantae</taxon>
        <taxon>Streptophyta</taxon>
        <taxon>Embryophyta</taxon>
        <taxon>Tracheophyta</taxon>
        <taxon>Lycopodiopsida</taxon>
        <taxon>Selaginellales</taxon>
        <taxon>Selaginellaceae</taxon>
        <taxon>Selaginella</taxon>
    </lineage>
</organism>
<evidence type="ECO:0000256" key="3">
    <source>
        <dbReference type="ARBA" id="ARBA00004906"/>
    </source>
</evidence>
<comment type="subcellular location">
    <subcellularLocation>
        <location evidence="2">Endomembrane system</location>
        <topology evidence="2">Multi-pass membrane protein</topology>
    </subcellularLocation>
</comment>
<dbReference type="Gramene" id="EFJ31089">
    <property type="protein sequence ID" value="EFJ31089"/>
    <property type="gene ID" value="SELMODRAFT_409003"/>
</dbReference>
<evidence type="ECO:0000256" key="1">
    <source>
        <dbReference type="ARBA" id="ARBA00000900"/>
    </source>
</evidence>
<feature type="region of interest" description="Disordered" evidence="10">
    <location>
        <begin position="52"/>
        <end position="71"/>
    </location>
</feature>
<evidence type="ECO:0000259" key="14">
    <source>
        <dbReference type="Pfam" id="PF25333"/>
    </source>
</evidence>
<feature type="domain" description="SWEET-like" evidence="13">
    <location>
        <begin position="1593"/>
        <end position="1847"/>
    </location>
</feature>
<protein>
    <recommendedName>
        <fullName evidence="4">RING-type E3 ubiquitin transferase</fullName>
        <ecNumber evidence="4">2.3.2.27</ecNumber>
    </recommendedName>
</protein>
<reference evidence="15 16" key="1">
    <citation type="journal article" date="2011" name="Science">
        <title>The Selaginella genome identifies genetic changes associated with the evolution of vascular plants.</title>
        <authorList>
            <person name="Banks J.A."/>
            <person name="Nishiyama T."/>
            <person name="Hasebe M."/>
            <person name="Bowman J.L."/>
            <person name="Gribskov M."/>
            <person name="dePamphilis C."/>
            <person name="Albert V.A."/>
            <person name="Aono N."/>
            <person name="Aoyama T."/>
            <person name="Ambrose B.A."/>
            <person name="Ashton N.W."/>
            <person name="Axtell M.J."/>
            <person name="Barker E."/>
            <person name="Barker M.S."/>
            <person name="Bennetzen J.L."/>
            <person name="Bonawitz N.D."/>
            <person name="Chapple C."/>
            <person name="Cheng C."/>
            <person name="Correa L.G."/>
            <person name="Dacre M."/>
            <person name="DeBarry J."/>
            <person name="Dreyer I."/>
            <person name="Elias M."/>
            <person name="Engstrom E.M."/>
            <person name="Estelle M."/>
            <person name="Feng L."/>
            <person name="Finet C."/>
            <person name="Floyd S.K."/>
            <person name="Frommer W.B."/>
            <person name="Fujita T."/>
            <person name="Gramzow L."/>
            <person name="Gutensohn M."/>
            <person name="Harholt J."/>
            <person name="Hattori M."/>
            <person name="Heyl A."/>
            <person name="Hirai T."/>
            <person name="Hiwatashi Y."/>
            <person name="Ishikawa M."/>
            <person name="Iwata M."/>
            <person name="Karol K.G."/>
            <person name="Koehler B."/>
            <person name="Kolukisaoglu U."/>
            <person name="Kubo M."/>
            <person name="Kurata T."/>
            <person name="Lalonde S."/>
            <person name="Li K."/>
            <person name="Li Y."/>
            <person name="Litt A."/>
            <person name="Lyons E."/>
            <person name="Manning G."/>
            <person name="Maruyama T."/>
            <person name="Michael T.P."/>
            <person name="Mikami K."/>
            <person name="Miyazaki S."/>
            <person name="Morinaga S."/>
            <person name="Murata T."/>
            <person name="Mueller-Roeber B."/>
            <person name="Nelson D.R."/>
            <person name="Obara M."/>
            <person name="Oguri Y."/>
            <person name="Olmstead R.G."/>
            <person name="Onodera N."/>
            <person name="Petersen B.L."/>
            <person name="Pils B."/>
            <person name="Prigge M."/>
            <person name="Rensing S.A."/>
            <person name="Riano-Pachon D.M."/>
            <person name="Roberts A.W."/>
            <person name="Sato Y."/>
            <person name="Scheller H.V."/>
            <person name="Schulz B."/>
            <person name="Schulz C."/>
            <person name="Shakirov E.V."/>
            <person name="Shibagaki N."/>
            <person name="Shinohara N."/>
            <person name="Shippen D.E."/>
            <person name="Soerensen I."/>
            <person name="Sotooka R."/>
            <person name="Sugimoto N."/>
            <person name="Sugita M."/>
            <person name="Sumikawa N."/>
            <person name="Tanurdzic M."/>
            <person name="Theissen G."/>
            <person name="Ulvskov P."/>
            <person name="Wakazuki S."/>
            <person name="Weng J.K."/>
            <person name="Willats W.W."/>
            <person name="Wipf D."/>
            <person name="Wolf P.G."/>
            <person name="Yang L."/>
            <person name="Zimmer A.D."/>
            <person name="Zhu Q."/>
            <person name="Mitros T."/>
            <person name="Hellsten U."/>
            <person name="Loque D."/>
            <person name="Otillar R."/>
            <person name="Salamov A."/>
            <person name="Schmutz J."/>
            <person name="Shapiro H."/>
            <person name="Lindquist E."/>
            <person name="Lucas S."/>
            <person name="Rokhsar D."/>
            <person name="Grigoriev I.V."/>
        </authorList>
    </citation>
    <scope>NUCLEOTIDE SEQUENCE [LARGE SCALE GENOMIC DNA]</scope>
</reference>
<dbReference type="InParanoid" id="D8R950"/>
<feature type="domain" description="DUF2921" evidence="14">
    <location>
        <begin position="565"/>
        <end position="643"/>
    </location>
</feature>
<feature type="domain" description="DUF2921" evidence="14">
    <location>
        <begin position="1043"/>
        <end position="1206"/>
    </location>
</feature>
<proteinExistence type="predicted"/>
<accession>D8R950</accession>
<dbReference type="PANTHER" id="PTHR33389">
    <property type="entry name" value="FAMILY PROTEIN, PUTATIVE (DUF2921)-RELATED"/>
    <property type="match status" value="1"/>
</dbReference>
<dbReference type="KEGG" id="smo:SELMODRAFT_409003"/>
<dbReference type="EMBL" id="GL377574">
    <property type="protein sequence ID" value="EFJ31089.1"/>
    <property type="molecule type" value="Genomic_DNA"/>
</dbReference>
<dbReference type="GO" id="GO:0012505">
    <property type="term" value="C:endomembrane system"/>
    <property type="evidence" value="ECO:0007669"/>
    <property type="project" value="UniProtKB-SubCell"/>
</dbReference>
<feature type="transmembrane region" description="Helical" evidence="11">
    <location>
        <begin position="798"/>
        <end position="817"/>
    </location>
</feature>
<dbReference type="InterPro" id="IPR057425">
    <property type="entry name" value="DUF2921_N"/>
</dbReference>
<evidence type="ECO:0000256" key="4">
    <source>
        <dbReference type="ARBA" id="ARBA00012483"/>
    </source>
</evidence>
<evidence type="ECO:0000256" key="5">
    <source>
        <dbReference type="ARBA" id="ARBA00022679"/>
    </source>
</evidence>
<keyword evidence="16" id="KW-1185">Reference proteome</keyword>
<keyword evidence="7" id="KW-0833">Ubl conjugation pathway</keyword>
<sequence>MENTSTVRGLLLVLLVWKCSTVARSQATQPWPSYRSSYSRIHDAQKQCPFSSSLVSSQQQGGDDDQGPDPKWVIQNELSFQNGDWFQEPKARSSPVPRFTVNGTRPQLLSSFWITDVNLRSKAGAVKISAVLQLAISAFRSIGYFTTASESSESSPEFASLTVLLEGVYFETQRNDRGVCMVGCTVFNGTRICDLFLELHFPRRLSLESREVRGSLTSKSGIFDDVSIASQLGAYSKYEFDDGRLVKPACNPSMQQMPSEGITVYTGNRGCSILMEILTGQWIHLSSSGPFALNATRMQVLDIRCIDIPSGANVSAIFRATPSVDDESLSLERKGLSDGLAFAAEGVYSSFTGEICMLGCRNKDLSSSSPSCDVRVSMFVPLSLSIAQRDVLFGKMTSLGGESAYRPTNFGLFVPLRGLPSEVSKKLSYSYSRAREGEKLARSEEMETSLADRVKQSMLKFPRPSKDHSMQELGQDLAVFSQLINENPANPSGSIQFSTRTMDIQASSKTIDIQVLSIEDIILMDWNSHQSDDSSQELGDDEKDLSKGDEETIRVAVEVIVTNVAQVSAEGVYVPRTGRIHLVGCLNNISGSDVLMDSQPDCNTTIVIQYPPRNTQWLVNPTLRMKIASSRASSDPSFFPPMHLESFPILYRDQLREILSRKTLEAVLSAITLSVMLICIVLQLIHVKKSAESVPFISLLMLGVQAFGYSIPLITGAEALFARLTSRDDPAAEAGQSSAIKDTGINQMVLYLVKLLSLAAFLLMLRLCQKVVRYRIRLATKFPLEPRRVPSDVKPAKIFLLVHTLGFLTVLAFHYALQGSSRSSEMMRKDSQVGWDGKIQKPEQDWMRELKEYGGLVEDLFLLPQVIATSVWEIRGKPLARAYYMGMTALRLLPHVYNALTRPLFNPYFADESLVYANPRMDFYSRVGDVVIPVMAVLLAAMVYAQQRWNELKWGRVLRQGSSKLLRYGSKLYERLPSSKLPSTGANFEAEMMPGNGNVDGDEDRRTLMDAEKVLMLVLWICSMGNSQEERYKSSYDEAQMRCPFSSSFSGDEDGSDLKKDELSVQMGDWFQEPNAKSLLLPGLTANTTRPVQLASFWITHVSLRSKTDIVKISAVLQLAISVERIIGYFTSASESFESSPDFSSLMVLLEGIYFETQQNDRGVCMVGCTVLINGARICDLYLELHFPRRFSLKSREVNGFLTSKSGAFDTVVLALQLGGDTKYEFDNGNLVKPACDASMAMQQMPPQGIRVYRKSGCVELVGIFQYEWSQLSSSGPFSLDATAMQIMDMRCIDTPSGANECTNLLLARFACLAAGTENLALHHSAAMSECRFSWHSLSISQRYIFFGKLTSFGGGNLFRPTKFVRVAQLGRLPSEIPKLMSYTYSRAREGEEMARLEISLLDQVKQSMLKFLKPSKTYSIQQLGQDLSFSSLIIQKNSSRSSIQASPKFLDIQVLAIEDDLIYYSGEVSSKEFDLRDARTLRVAVELTLTNVAQASAEGVYVPGTGRIYLVGCLKRKTLANCVIDIDSQPDCSVSVVIQYPPYNTQWLVSPTVRAKITSTRPSSDPSFFTPIHAETFPMPYIYQYRQLKLPSVLSKKTLEAVLSAITLSLMLLCIILQLIHVRKSGSAGAVPFISLVMLGVQARKPRFSTINEQATEVTQKVLYLVKFLSLAAFLLVLWLFFKVVRYRTRLAKFPRDRNRRRVPSDVRTAKIFVLVHSPGLLTVLAFQSLSSEMLVALDGTLYKPKMKWIRELKEYAGFVGDLFLLPQVIEVSGWDQIKGNPLARAYYMGMTALRLLPHVYNAITIPLPDAYEFLVFTKPRTGDWLISAMALLLAATVYAQQQWSGNGSYETLLSTEKFEAEHCSRRWKIESTVTKF</sequence>
<dbReference type="Proteomes" id="UP000001514">
    <property type="component" value="Unassembled WGS sequence"/>
</dbReference>
<evidence type="ECO:0000259" key="13">
    <source>
        <dbReference type="Pfam" id="PF11145"/>
    </source>
</evidence>
<evidence type="ECO:0000256" key="11">
    <source>
        <dbReference type="SAM" id="Phobius"/>
    </source>
</evidence>
<feature type="signal peptide" evidence="12">
    <location>
        <begin position="1"/>
        <end position="27"/>
    </location>
</feature>
<keyword evidence="6 11" id="KW-0812">Transmembrane</keyword>
<dbReference type="GO" id="GO:0061630">
    <property type="term" value="F:ubiquitin protein ligase activity"/>
    <property type="evidence" value="ECO:0007669"/>
    <property type="project" value="UniProtKB-EC"/>
</dbReference>
<dbReference type="STRING" id="88036.D8R950"/>
<feature type="domain" description="DUF2921" evidence="14">
    <location>
        <begin position="311"/>
        <end position="402"/>
    </location>
</feature>